<gene>
    <name evidence="2" type="ORF">HDF22_005438</name>
</gene>
<organism evidence="2 3">
    <name type="scientific">Mucilaginibacter lappiensis</name>
    <dbReference type="NCBI Taxonomy" id="354630"/>
    <lineage>
        <taxon>Bacteria</taxon>
        <taxon>Pseudomonadati</taxon>
        <taxon>Bacteroidota</taxon>
        <taxon>Sphingobacteriia</taxon>
        <taxon>Sphingobacteriales</taxon>
        <taxon>Sphingobacteriaceae</taxon>
        <taxon>Mucilaginibacter</taxon>
    </lineage>
</organism>
<dbReference type="Proteomes" id="UP000548326">
    <property type="component" value="Unassembled WGS sequence"/>
</dbReference>
<evidence type="ECO:0000313" key="2">
    <source>
        <dbReference type="EMBL" id="MBB6131287.1"/>
    </source>
</evidence>
<dbReference type="SUPFAM" id="SSF82153">
    <property type="entry name" value="FAS1 domain"/>
    <property type="match status" value="1"/>
</dbReference>
<evidence type="ECO:0000259" key="1">
    <source>
        <dbReference type="Pfam" id="PF02469"/>
    </source>
</evidence>
<evidence type="ECO:0000313" key="3">
    <source>
        <dbReference type="Proteomes" id="UP000548326"/>
    </source>
</evidence>
<name>A0A841JK10_9SPHI</name>
<proteinExistence type="predicted"/>
<dbReference type="InterPro" id="IPR000782">
    <property type="entry name" value="FAS1_domain"/>
</dbReference>
<dbReference type="EMBL" id="JACHCA010000022">
    <property type="protein sequence ID" value="MBB6131287.1"/>
    <property type="molecule type" value="Genomic_DNA"/>
</dbReference>
<sequence length="229" mass="25382">MKNIIKFFMITALAGIILVSCKKNDYIVGGKLENTTTTLSTYDYLKSNRYNMFDTLLLVVDKAGLKDVINQKGITFYAPTDFAINNYLQAKTLQAQKKNPFARYSIDTLIKYDLNVFKDSLNTYIIPKTVTYGSLTENGVVFNTSKTGSQAVVSFEKTYDPNLGYTSATSTAPSIEYYTFIKGKLPNVVVASDIPDTVGVRVLCQTTGLTTSTGQLNVLSNSHVLFFKQ</sequence>
<dbReference type="InterPro" id="IPR036378">
    <property type="entry name" value="FAS1_dom_sf"/>
</dbReference>
<dbReference type="PROSITE" id="PS51257">
    <property type="entry name" value="PROKAR_LIPOPROTEIN"/>
    <property type="match status" value="1"/>
</dbReference>
<protein>
    <recommendedName>
        <fullName evidence="1">FAS1 domain-containing protein</fullName>
    </recommendedName>
</protein>
<dbReference type="RefSeq" id="WP_183589824.1">
    <property type="nucleotide sequence ID" value="NZ_JACHCA010000022.1"/>
</dbReference>
<dbReference type="Gene3D" id="2.30.180.10">
    <property type="entry name" value="FAS1 domain"/>
    <property type="match status" value="1"/>
</dbReference>
<accession>A0A841JK10</accession>
<comment type="caution">
    <text evidence="2">The sequence shown here is derived from an EMBL/GenBank/DDBJ whole genome shotgun (WGS) entry which is preliminary data.</text>
</comment>
<reference evidence="2 3" key="1">
    <citation type="submission" date="2020-08" db="EMBL/GenBank/DDBJ databases">
        <title>Genomic Encyclopedia of Type Strains, Phase IV (KMG-V): Genome sequencing to study the core and pangenomes of soil and plant-associated prokaryotes.</title>
        <authorList>
            <person name="Whitman W."/>
        </authorList>
    </citation>
    <scope>NUCLEOTIDE SEQUENCE [LARGE SCALE GENOMIC DNA]</scope>
    <source>
        <strain evidence="2 3">MP601</strain>
    </source>
</reference>
<dbReference type="AlphaFoldDB" id="A0A841JK10"/>
<dbReference type="Pfam" id="PF02469">
    <property type="entry name" value="Fasciclin"/>
    <property type="match status" value="1"/>
</dbReference>
<feature type="domain" description="FAS1" evidence="1">
    <location>
        <begin position="52"/>
        <end position="156"/>
    </location>
</feature>